<protein>
    <submittedName>
        <fullName evidence="3">Translation initiation factor IF-2-like isoform X1</fullName>
    </submittedName>
</protein>
<evidence type="ECO:0000313" key="3">
    <source>
        <dbReference type="RefSeq" id="XP_013772095.1"/>
    </source>
</evidence>
<feature type="compositionally biased region" description="Basic and acidic residues" evidence="1">
    <location>
        <begin position="1"/>
        <end position="10"/>
    </location>
</feature>
<accession>A0ABM1B076</accession>
<dbReference type="GeneID" id="106457249"/>
<dbReference type="Proteomes" id="UP000694941">
    <property type="component" value="Unplaced"/>
</dbReference>
<sequence>MSEMKADPQRESSIQTTPKDSENAIKDSNKKSDHGGENMISTNAVDEPTIKKVKLTKDNTVVETTKMAKDYLGQEDFEETKAGARAVRDSSKAAMKRLSTMAKTAKEGEALLKELGHSDEGTESQRRRTRSQTRGDPVPPPLQKRTPRQETPRRGRRGRPRKDESRSPSEDLDQKDEEEITEANDDKKEEVNKENEDQKEKEMNTQTEVSTAENEPPANQN</sequence>
<feature type="compositionally biased region" description="Basic and acidic residues" evidence="1">
    <location>
        <begin position="79"/>
        <end position="91"/>
    </location>
</feature>
<dbReference type="RefSeq" id="XP_013772095.1">
    <property type="nucleotide sequence ID" value="XM_013916641.2"/>
</dbReference>
<feature type="compositionally biased region" description="Basic and acidic residues" evidence="1">
    <location>
        <begin position="19"/>
        <end position="36"/>
    </location>
</feature>
<reference evidence="3" key="1">
    <citation type="submission" date="2025-08" db="UniProtKB">
        <authorList>
            <consortium name="RefSeq"/>
        </authorList>
    </citation>
    <scope>IDENTIFICATION</scope>
    <source>
        <tissue evidence="3">Muscle</tissue>
    </source>
</reference>
<feature type="region of interest" description="Disordered" evidence="1">
    <location>
        <begin position="1"/>
        <end position="50"/>
    </location>
</feature>
<feature type="region of interest" description="Disordered" evidence="1">
    <location>
        <begin position="72"/>
        <end position="221"/>
    </location>
</feature>
<evidence type="ECO:0000313" key="2">
    <source>
        <dbReference type="Proteomes" id="UP000694941"/>
    </source>
</evidence>
<feature type="compositionally biased region" description="Polar residues" evidence="1">
    <location>
        <begin position="204"/>
        <end position="221"/>
    </location>
</feature>
<evidence type="ECO:0000256" key="1">
    <source>
        <dbReference type="SAM" id="MobiDB-lite"/>
    </source>
</evidence>
<organism evidence="2 3">
    <name type="scientific">Limulus polyphemus</name>
    <name type="common">Atlantic horseshoe crab</name>
    <dbReference type="NCBI Taxonomy" id="6850"/>
    <lineage>
        <taxon>Eukaryota</taxon>
        <taxon>Metazoa</taxon>
        <taxon>Ecdysozoa</taxon>
        <taxon>Arthropoda</taxon>
        <taxon>Chelicerata</taxon>
        <taxon>Merostomata</taxon>
        <taxon>Xiphosura</taxon>
        <taxon>Limulidae</taxon>
        <taxon>Limulus</taxon>
    </lineage>
</organism>
<feature type="compositionally biased region" description="Basic and acidic residues" evidence="1">
    <location>
        <begin position="184"/>
        <end position="203"/>
    </location>
</feature>
<name>A0ABM1B076_LIMPO</name>
<gene>
    <name evidence="3" type="primary">LOC106457249</name>
</gene>
<feature type="compositionally biased region" description="Basic and acidic residues" evidence="1">
    <location>
        <begin position="104"/>
        <end position="126"/>
    </location>
</feature>
<feature type="compositionally biased region" description="Acidic residues" evidence="1">
    <location>
        <begin position="170"/>
        <end position="183"/>
    </location>
</feature>
<proteinExistence type="predicted"/>
<keyword evidence="2" id="KW-1185">Reference proteome</keyword>